<comment type="caution">
    <text evidence="2">The sequence shown here is derived from an EMBL/GenBank/DDBJ whole genome shotgun (WGS) entry which is preliminary data.</text>
</comment>
<sequence>MMLALLTDESSASEPQSNATKTFFSGSKGSTTLGGKASLQPKRTPVSNVEIEAILTHDVCISVLQVNIQQNDNRIICFLYIFVPNIFKGE</sequence>
<dbReference type="Proteomes" id="UP000813462">
    <property type="component" value="Unassembled WGS sequence"/>
</dbReference>
<reference evidence="2" key="1">
    <citation type="journal article" date="2021" name="Front. Plant Sci.">
        <title>Chromosome-Scale Genome Assembly for Chinese Sour Jujube and Insights Into Its Genome Evolution and Domestication Signature.</title>
        <authorList>
            <person name="Shen L.-Y."/>
            <person name="Luo H."/>
            <person name="Wang X.-L."/>
            <person name="Wang X.-M."/>
            <person name="Qiu X.-J."/>
            <person name="Liu H."/>
            <person name="Zhou S.-S."/>
            <person name="Jia K.-H."/>
            <person name="Nie S."/>
            <person name="Bao Y.-T."/>
            <person name="Zhang R.-G."/>
            <person name="Yun Q.-Z."/>
            <person name="Chai Y.-H."/>
            <person name="Lu J.-Y."/>
            <person name="Li Y."/>
            <person name="Zhao S.-W."/>
            <person name="Mao J.-F."/>
            <person name="Jia S.-G."/>
            <person name="Mao Y.-M."/>
        </authorList>
    </citation>
    <scope>NUCLEOTIDE SEQUENCE</scope>
    <source>
        <strain evidence="2">AT0</strain>
        <tissue evidence="2">Leaf</tissue>
    </source>
</reference>
<evidence type="ECO:0000313" key="2">
    <source>
        <dbReference type="EMBL" id="KAH7513740.1"/>
    </source>
</evidence>
<feature type="compositionally biased region" description="Low complexity" evidence="1">
    <location>
        <begin position="20"/>
        <end position="38"/>
    </location>
</feature>
<proteinExistence type="predicted"/>
<gene>
    <name evidence="2" type="ORF">FEM48_Zijuj11G0013400</name>
</gene>
<dbReference type="EMBL" id="JAEACU010000011">
    <property type="protein sequence ID" value="KAH7513740.1"/>
    <property type="molecule type" value="Genomic_DNA"/>
</dbReference>
<feature type="compositionally biased region" description="Polar residues" evidence="1">
    <location>
        <begin position="8"/>
        <end position="19"/>
    </location>
</feature>
<feature type="region of interest" description="Disordered" evidence="1">
    <location>
        <begin position="1"/>
        <end position="41"/>
    </location>
</feature>
<organism evidence="2 3">
    <name type="scientific">Ziziphus jujuba var. spinosa</name>
    <dbReference type="NCBI Taxonomy" id="714518"/>
    <lineage>
        <taxon>Eukaryota</taxon>
        <taxon>Viridiplantae</taxon>
        <taxon>Streptophyta</taxon>
        <taxon>Embryophyta</taxon>
        <taxon>Tracheophyta</taxon>
        <taxon>Spermatophyta</taxon>
        <taxon>Magnoliopsida</taxon>
        <taxon>eudicotyledons</taxon>
        <taxon>Gunneridae</taxon>
        <taxon>Pentapetalae</taxon>
        <taxon>rosids</taxon>
        <taxon>fabids</taxon>
        <taxon>Rosales</taxon>
        <taxon>Rhamnaceae</taxon>
        <taxon>Paliureae</taxon>
        <taxon>Ziziphus</taxon>
    </lineage>
</organism>
<evidence type="ECO:0000313" key="3">
    <source>
        <dbReference type="Proteomes" id="UP000813462"/>
    </source>
</evidence>
<evidence type="ECO:0000256" key="1">
    <source>
        <dbReference type="SAM" id="MobiDB-lite"/>
    </source>
</evidence>
<dbReference type="PANTHER" id="PTHR35751">
    <property type="match status" value="1"/>
</dbReference>
<dbReference type="AlphaFoldDB" id="A0A978UG09"/>
<dbReference type="PANTHER" id="PTHR35751:SF3">
    <property type="entry name" value="OS06G0530200 PROTEIN"/>
    <property type="match status" value="1"/>
</dbReference>
<protein>
    <submittedName>
        <fullName evidence="2">Uncharacterized protein</fullName>
    </submittedName>
</protein>
<accession>A0A978UG09</accession>
<name>A0A978UG09_ZIZJJ</name>